<keyword evidence="6 14" id="KW-0479">Metal-binding</keyword>
<dbReference type="SUPFAM" id="SSF101353">
    <property type="entry name" value="Putative anticodon-binding domain of alanyl-tRNA synthetase (AlaRS)"/>
    <property type="match status" value="1"/>
</dbReference>
<keyword evidence="8 14" id="KW-0862">Zinc</keyword>
<organism evidence="16 17">
    <name type="scientific">Caenorhabditis bovis</name>
    <dbReference type="NCBI Taxonomy" id="2654633"/>
    <lineage>
        <taxon>Eukaryota</taxon>
        <taxon>Metazoa</taxon>
        <taxon>Ecdysozoa</taxon>
        <taxon>Nematoda</taxon>
        <taxon>Chromadorea</taxon>
        <taxon>Rhabditida</taxon>
        <taxon>Rhabditina</taxon>
        <taxon>Rhabditomorpha</taxon>
        <taxon>Rhabditoidea</taxon>
        <taxon>Rhabditidae</taxon>
        <taxon>Peloderinae</taxon>
        <taxon>Caenorhabditis</taxon>
    </lineage>
</organism>
<dbReference type="Gene3D" id="3.30.980.10">
    <property type="entry name" value="Threonyl-trna Synthetase, Chain A, domain 2"/>
    <property type="match status" value="1"/>
</dbReference>
<dbReference type="HAMAP" id="MF_00036_B">
    <property type="entry name" value="Ala_tRNA_synth_B"/>
    <property type="match status" value="1"/>
</dbReference>
<evidence type="ECO:0000256" key="3">
    <source>
        <dbReference type="ARBA" id="ARBA00017959"/>
    </source>
</evidence>
<feature type="binding site" evidence="14">
    <location>
        <position position="593"/>
    </location>
    <ligand>
        <name>Zn(2+)</name>
        <dbReference type="ChEBI" id="CHEBI:29105"/>
    </ligand>
</feature>
<keyword evidence="9 14" id="KW-0067">ATP-binding</keyword>
<dbReference type="InterPro" id="IPR023033">
    <property type="entry name" value="Ala_tRNA_ligase_euk/bac"/>
</dbReference>
<evidence type="ECO:0000256" key="12">
    <source>
        <dbReference type="ARBA" id="ARBA00023146"/>
    </source>
</evidence>
<keyword evidence="5 14" id="KW-0436">Ligase</keyword>
<comment type="caution">
    <text evidence="16">The sequence shown here is derived from an EMBL/GenBank/DDBJ whole genome shotgun (WGS) entry which is preliminary data.</text>
</comment>
<evidence type="ECO:0000256" key="2">
    <source>
        <dbReference type="ARBA" id="ARBA00013168"/>
    </source>
</evidence>
<dbReference type="InterPro" id="IPR012947">
    <property type="entry name" value="tRNA_SAD"/>
</dbReference>
<dbReference type="GO" id="GO:0004813">
    <property type="term" value="F:alanine-tRNA ligase activity"/>
    <property type="evidence" value="ECO:0007669"/>
    <property type="project" value="UniProtKB-UniRule"/>
</dbReference>
<dbReference type="GO" id="GO:0000049">
    <property type="term" value="F:tRNA binding"/>
    <property type="evidence" value="ECO:0007669"/>
    <property type="project" value="UniProtKB-KW"/>
</dbReference>
<dbReference type="InterPro" id="IPR045864">
    <property type="entry name" value="aa-tRNA-synth_II/BPL/LPL"/>
</dbReference>
<evidence type="ECO:0000259" key="15">
    <source>
        <dbReference type="PROSITE" id="PS50860"/>
    </source>
</evidence>
<feature type="domain" description="Alanyl-transfer RNA synthetases family profile" evidence="15">
    <location>
        <begin position="20"/>
        <end position="742"/>
    </location>
</feature>
<evidence type="ECO:0000256" key="9">
    <source>
        <dbReference type="ARBA" id="ARBA00022840"/>
    </source>
</evidence>
<comment type="cofactor">
    <cofactor evidence="14">
        <name>Zn(2+)</name>
        <dbReference type="ChEBI" id="CHEBI:29105"/>
    </cofactor>
    <text evidence="14">Binds 1 zinc ion per subunit.</text>
</comment>
<dbReference type="EC" id="6.1.1.7" evidence="2"/>
<dbReference type="InterPro" id="IPR050058">
    <property type="entry name" value="Ala-tRNA_ligase"/>
</dbReference>
<dbReference type="GO" id="GO:0005524">
    <property type="term" value="F:ATP binding"/>
    <property type="evidence" value="ECO:0007669"/>
    <property type="project" value="UniProtKB-UniRule"/>
</dbReference>
<evidence type="ECO:0000313" key="16">
    <source>
        <dbReference type="EMBL" id="CAB3404989.1"/>
    </source>
</evidence>
<dbReference type="InterPro" id="IPR009000">
    <property type="entry name" value="Transl_B-barrel_sf"/>
</dbReference>
<accession>A0A8S1EME1</accession>
<dbReference type="SUPFAM" id="SSF55186">
    <property type="entry name" value="ThrRS/AlaRS common domain"/>
    <property type="match status" value="1"/>
</dbReference>
<dbReference type="PANTHER" id="PTHR11777">
    <property type="entry name" value="ALANYL-TRNA SYNTHETASE"/>
    <property type="match status" value="1"/>
</dbReference>
<proteinExistence type="inferred from homology"/>
<dbReference type="NCBIfam" id="TIGR00344">
    <property type="entry name" value="alaS"/>
    <property type="match status" value="1"/>
</dbReference>
<keyword evidence="4 14" id="KW-0820">tRNA-binding</keyword>
<dbReference type="InterPro" id="IPR018163">
    <property type="entry name" value="Thr/Ala-tRNA-synth_IIc_edit"/>
</dbReference>
<evidence type="ECO:0000256" key="6">
    <source>
        <dbReference type="ARBA" id="ARBA00022723"/>
    </source>
</evidence>
<comment type="similarity">
    <text evidence="1">Belongs to the class-II aminoacyl-tRNA synthetase family. Alax-L subfamily.</text>
</comment>
<dbReference type="InterPro" id="IPR018164">
    <property type="entry name" value="Ala-tRNA-synth_IIc_N"/>
</dbReference>
<dbReference type="Pfam" id="PF01411">
    <property type="entry name" value="tRNA-synt_2c"/>
    <property type="match status" value="1"/>
</dbReference>
<dbReference type="PRINTS" id="PR00980">
    <property type="entry name" value="TRNASYNTHALA"/>
</dbReference>
<dbReference type="PANTHER" id="PTHR11777:SF10">
    <property type="entry name" value="ALANINE--TRNA LIGASE, MITOCHONDRIAL"/>
    <property type="match status" value="1"/>
</dbReference>
<reference evidence="16 17" key="1">
    <citation type="submission" date="2020-04" db="EMBL/GenBank/DDBJ databases">
        <authorList>
            <person name="Laetsch R D."/>
            <person name="Stevens L."/>
            <person name="Kumar S."/>
            <person name="Blaxter L. M."/>
        </authorList>
    </citation>
    <scope>NUCLEOTIDE SEQUENCE [LARGE SCALE GENOMIC DNA]</scope>
</reference>
<dbReference type="EMBL" id="CADEPM010000004">
    <property type="protein sequence ID" value="CAB3404989.1"/>
    <property type="molecule type" value="Genomic_DNA"/>
</dbReference>
<dbReference type="OrthoDB" id="2423964at2759"/>
<evidence type="ECO:0000256" key="14">
    <source>
        <dbReference type="HAMAP-Rule" id="MF_03133"/>
    </source>
</evidence>
<keyword evidence="11 14" id="KW-0648">Protein biosynthesis</keyword>
<dbReference type="PROSITE" id="PS50860">
    <property type="entry name" value="AA_TRNA_LIGASE_II_ALA"/>
    <property type="match status" value="1"/>
</dbReference>
<evidence type="ECO:0000313" key="17">
    <source>
        <dbReference type="Proteomes" id="UP000494206"/>
    </source>
</evidence>
<dbReference type="InterPro" id="IPR018165">
    <property type="entry name" value="Ala-tRNA-synth_IIc_core"/>
</dbReference>
<dbReference type="AlphaFoldDB" id="A0A8S1EME1"/>
<name>A0A8S1EME1_9PELO</name>
<comment type="function">
    <text evidence="14">Catalyzes the attachment of alanine to tRNA(Ala) in a two-step reaction: alanine is first activated by ATP to form Ala-AMP and then transferred to the acceptor end of tRNA(Ala). Also edits incorrectly charged tRNA(Ala) via its editing domain.</text>
</comment>
<dbReference type="InterPro" id="IPR002318">
    <property type="entry name" value="Ala-tRNA-lgiase_IIc"/>
</dbReference>
<evidence type="ECO:0000256" key="4">
    <source>
        <dbReference type="ARBA" id="ARBA00022555"/>
    </source>
</evidence>
<evidence type="ECO:0000256" key="10">
    <source>
        <dbReference type="ARBA" id="ARBA00022884"/>
    </source>
</evidence>
<keyword evidence="12 14" id="KW-0030">Aminoacyl-tRNA synthetase</keyword>
<keyword evidence="10 14" id="KW-0694">RNA-binding</keyword>
<dbReference type="GO" id="GO:0002161">
    <property type="term" value="F:aminoacyl-tRNA deacylase activity"/>
    <property type="evidence" value="ECO:0007669"/>
    <property type="project" value="TreeGrafter"/>
</dbReference>
<dbReference type="FunFam" id="3.30.980.10:FF:000004">
    <property type="entry name" value="Alanine--tRNA ligase, cytoplasmic"/>
    <property type="match status" value="1"/>
</dbReference>
<keyword evidence="17" id="KW-1185">Reference proteome</keyword>
<dbReference type="Proteomes" id="UP000494206">
    <property type="component" value="Unassembled WGS sequence"/>
</dbReference>
<gene>
    <name evidence="14" type="primary">aars</name>
    <name evidence="16" type="ORF">CBOVIS_LOCUS7242</name>
</gene>
<dbReference type="GO" id="GO:0006419">
    <property type="term" value="P:alanyl-tRNA aminoacylation"/>
    <property type="evidence" value="ECO:0007669"/>
    <property type="project" value="InterPro"/>
</dbReference>
<evidence type="ECO:0000256" key="13">
    <source>
        <dbReference type="ARBA" id="ARBA00048300"/>
    </source>
</evidence>
<evidence type="ECO:0000256" key="5">
    <source>
        <dbReference type="ARBA" id="ARBA00022598"/>
    </source>
</evidence>
<feature type="binding site" evidence="14">
    <location>
        <position position="597"/>
    </location>
    <ligand>
        <name>Zn(2+)</name>
        <dbReference type="ChEBI" id="CHEBI:29105"/>
    </ligand>
</feature>
<feature type="binding site" evidence="14">
    <location>
        <position position="699"/>
    </location>
    <ligand>
        <name>Zn(2+)</name>
        <dbReference type="ChEBI" id="CHEBI:29105"/>
    </ligand>
</feature>
<dbReference type="Gene3D" id="2.40.30.130">
    <property type="match status" value="1"/>
</dbReference>
<sequence length="782" mass="89131">MLRRWCTCRHYSSSPSTSYFSHNELRQTFVDYFARNGHKIVKSASLKPNEADESVLFTNAGMNQFKPIILNGEKPQKLANIQKCIRAGGKHNDLDDVGKDFHHHTFFEMMGNWSFNNAYSKEDACEFAWKFLCETLKIPQDRLYVSYFAGSSGLAPDLECRRIWTKLGVAENRILPFSGENFWEMGASGPCGPSTEIHFDRIGSRNAENLVNRHDSVVEIWNIVFMDKLRTSTGEIKSLGRSHIDTGMGLERILAVCQGKSSNFDTDVFSPIIAKICELSKMKYLGELNRREDQAIRLVADHIRAVAFAISDRIVPDQVDAGFVVRKMLRRMFIESSEHLGFERGQLEHLVPIVVDTMKFAYPELEDSQQSIIAHISKEDHQFWTTVDKAKKIFFRIVENTKGDTISGIDAFTLFDAHGLPLSITEELARNAGKRVDQIAFEYHRNEARKISKNASKFTLKLDSREFPTHSDRCKYDYRIQTDGKYVFPKISTRILAMFDSAGKPTTKLSSAAAAGSILVENCQFYAEQGGQASDYGILKAHGKPIFVVESARKNHDGKLSVLYGKCVESLEIGEIVEQNIDEGRRCGLMRSHSATHLLNYALKRFNMSNGQKGSSVESDRLRFDYGTRIEWDKSKLADVERFVQNCIESARRAEFEEFDIDEARRIPMIADEMKADRIVGERIRVVRLGDDEDCIECCAGTHVLNTKSIEDFAILAEKSMGRNLRRIFAVTGEEARKCWRYVENLKQLEAIHKNDIDWRIVPISQMAEINSIVKRKKKMKS</sequence>
<evidence type="ECO:0000256" key="11">
    <source>
        <dbReference type="ARBA" id="ARBA00022917"/>
    </source>
</evidence>
<dbReference type="GO" id="GO:0005739">
    <property type="term" value="C:mitochondrion"/>
    <property type="evidence" value="ECO:0007669"/>
    <property type="project" value="TreeGrafter"/>
</dbReference>
<dbReference type="Pfam" id="PF07973">
    <property type="entry name" value="tRNA_SAD"/>
    <property type="match status" value="1"/>
</dbReference>
<protein>
    <recommendedName>
        <fullName evidence="3">Alanine--tRNA ligase</fullName>
        <ecNumber evidence="2">6.1.1.7</ecNumber>
    </recommendedName>
</protein>
<evidence type="ECO:0000256" key="7">
    <source>
        <dbReference type="ARBA" id="ARBA00022741"/>
    </source>
</evidence>
<comment type="subunit">
    <text evidence="14">Monomer.</text>
</comment>
<evidence type="ECO:0000256" key="8">
    <source>
        <dbReference type="ARBA" id="ARBA00022833"/>
    </source>
</evidence>
<evidence type="ECO:0000256" key="1">
    <source>
        <dbReference type="ARBA" id="ARBA00008429"/>
    </source>
</evidence>
<comment type="catalytic activity">
    <reaction evidence="13 14">
        <text>tRNA(Ala) + L-alanine + ATP = L-alanyl-tRNA(Ala) + AMP + diphosphate</text>
        <dbReference type="Rhea" id="RHEA:12540"/>
        <dbReference type="Rhea" id="RHEA-COMP:9657"/>
        <dbReference type="Rhea" id="RHEA-COMP:9923"/>
        <dbReference type="ChEBI" id="CHEBI:30616"/>
        <dbReference type="ChEBI" id="CHEBI:33019"/>
        <dbReference type="ChEBI" id="CHEBI:57972"/>
        <dbReference type="ChEBI" id="CHEBI:78442"/>
        <dbReference type="ChEBI" id="CHEBI:78497"/>
        <dbReference type="ChEBI" id="CHEBI:456215"/>
        <dbReference type="EC" id="6.1.1.7"/>
    </reaction>
</comment>
<dbReference type="GO" id="GO:0008270">
    <property type="term" value="F:zinc ion binding"/>
    <property type="evidence" value="ECO:0007669"/>
    <property type="project" value="UniProtKB-UniRule"/>
</dbReference>
<keyword evidence="7 14" id="KW-0547">Nucleotide-binding</keyword>
<dbReference type="SUPFAM" id="SSF55681">
    <property type="entry name" value="Class II aaRS and biotin synthetases"/>
    <property type="match status" value="1"/>
</dbReference>
<dbReference type="Gene3D" id="3.30.930.10">
    <property type="entry name" value="Bira Bifunctional Protein, Domain 2"/>
    <property type="match status" value="1"/>
</dbReference>
<comment type="domain">
    <text evidence="14">Consists of three domains; the N-terminal catalytic domain, the editing domain and the C-terminal C-Ala domain. The editing domain removes incorrectly charged amino acids, while the C-Ala domain, along with tRNA(Ala), serves as a bridge to cooperatively bring together the editing and aminoacylation centers thus stimulating deacylation of misacylated tRNAs.</text>
</comment>
<dbReference type="SUPFAM" id="SSF50447">
    <property type="entry name" value="Translation proteins"/>
    <property type="match status" value="1"/>
</dbReference>
<feature type="binding site" evidence="14">
    <location>
        <position position="703"/>
    </location>
    <ligand>
        <name>Zn(2+)</name>
        <dbReference type="ChEBI" id="CHEBI:29105"/>
    </ligand>
</feature>
<dbReference type="FunFam" id="3.30.930.10:FF:000011">
    <property type="entry name" value="Alanine--tRNA ligase, cytoplasmic"/>
    <property type="match status" value="1"/>
</dbReference>
<dbReference type="CDD" id="cd00673">
    <property type="entry name" value="AlaRS_core"/>
    <property type="match status" value="1"/>
</dbReference>
<dbReference type="InterPro" id="IPR018162">
    <property type="entry name" value="Ala-tRNA-ligase_IIc_anticod-bd"/>
</dbReference>
<dbReference type="SMART" id="SM00863">
    <property type="entry name" value="tRNA_SAD"/>
    <property type="match status" value="1"/>
</dbReference>